<evidence type="ECO:0000313" key="9">
    <source>
        <dbReference type="Proteomes" id="UP000054477"/>
    </source>
</evidence>
<evidence type="ECO:0000256" key="7">
    <source>
        <dbReference type="SAM" id="MobiDB-lite"/>
    </source>
</evidence>
<proteinExistence type="inferred from homology"/>
<comment type="caution">
    <text evidence="6">Lacks conserved residue(s) required for the propagation of feature annotation.</text>
</comment>
<keyword evidence="3 6" id="KW-0812">Transmembrane</keyword>
<evidence type="ECO:0000256" key="6">
    <source>
        <dbReference type="RuleBase" id="RU362006"/>
    </source>
</evidence>
<reference evidence="9" key="2">
    <citation type="submission" date="2015-01" db="EMBL/GenBank/DDBJ databases">
        <title>Evolutionary Origins and Diversification of the Mycorrhizal Mutualists.</title>
        <authorList>
            <consortium name="DOE Joint Genome Institute"/>
            <consortium name="Mycorrhizal Genomics Consortium"/>
            <person name="Kohler A."/>
            <person name="Kuo A."/>
            <person name="Nagy L.G."/>
            <person name="Floudas D."/>
            <person name="Copeland A."/>
            <person name="Barry K.W."/>
            <person name="Cichocki N."/>
            <person name="Veneault-Fourrey C."/>
            <person name="LaButti K."/>
            <person name="Lindquist E.A."/>
            <person name="Lipzen A."/>
            <person name="Lundell T."/>
            <person name="Morin E."/>
            <person name="Murat C."/>
            <person name="Riley R."/>
            <person name="Ohm R."/>
            <person name="Sun H."/>
            <person name="Tunlid A."/>
            <person name="Henrissat B."/>
            <person name="Grigoriev I.V."/>
            <person name="Hibbett D.S."/>
            <person name="Martin F."/>
        </authorList>
    </citation>
    <scope>NUCLEOTIDE SEQUENCE [LARGE SCALE GENOMIC DNA]</scope>
    <source>
        <strain evidence="9">LaAM-08-1</strain>
    </source>
</reference>
<dbReference type="EMBL" id="KN838549">
    <property type="protein sequence ID" value="KIK07115.1"/>
    <property type="molecule type" value="Genomic_DNA"/>
</dbReference>
<dbReference type="InterPro" id="IPR004345">
    <property type="entry name" value="TB2_DP1_HVA22"/>
</dbReference>
<dbReference type="PANTHER" id="PTHR12300:SF161">
    <property type="entry name" value="RECEPTOR EXPRESSION-ENHANCING PROTEIN"/>
    <property type="match status" value="1"/>
</dbReference>
<feature type="compositionally biased region" description="Low complexity" evidence="7">
    <location>
        <begin position="145"/>
        <end position="160"/>
    </location>
</feature>
<evidence type="ECO:0000313" key="8">
    <source>
        <dbReference type="EMBL" id="KIK07115.1"/>
    </source>
</evidence>
<accession>A0A0C9X4M0</accession>
<gene>
    <name evidence="8" type="ORF">K443DRAFT_673679</name>
</gene>
<keyword evidence="9" id="KW-1185">Reference proteome</keyword>
<name>A0A0C9X4M0_9AGAR</name>
<sequence length="283" mass="30315">MYWSVLGCVVAVEYTTEWLVSWIPFYYTFKTLFLLYLALPQTRGSSYLYVNHLQPFFHRHESQIDATLASLKTKIYTFLQERFRALWDQIVAASVGQGQAAGGQVNAATPSGANPAGPTQLVSSLWAAYGPGIIASGTALLRQTTAAAATRPPARPAFTPSSSGSTQSVLDRRRRLEEELASLAAADPNAAVLTPPAGLRPSASRNSSDSDLHNRDRSTSGRFEEIEVPSDVEGYDVGGLREGEVGYVAGGMPGAAKRGNWFGSWGGSSVGSSKGGYERVKSD</sequence>
<feature type="region of interest" description="Disordered" evidence="7">
    <location>
        <begin position="145"/>
        <end position="172"/>
    </location>
</feature>
<comment type="similarity">
    <text evidence="2 6">Belongs to the DP1 family.</text>
</comment>
<dbReference type="Proteomes" id="UP000054477">
    <property type="component" value="Unassembled WGS sequence"/>
</dbReference>
<dbReference type="PANTHER" id="PTHR12300">
    <property type="entry name" value="HVA22-LIKE PROTEINS"/>
    <property type="match status" value="1"/>
</dbReference>
<dbReference type="HOGENOM" id="CLU_064530_0_0_1"/>
<feature type="transmembrane region" description="Helical" evidence="6">
    <location>
        <begin position="20"/>
        <end position="39"/>
    </location>
</feature>
<organism evidence="8 9">
    <name type="scientific">Laccaria amethystina LaAM-08-1</name>
    <dbReference type="NCBI Taxonomy" id="1095629"/>
    <lineage>
        <taxon>Eukaryota</taxon>
        <taxon>Fungi</taxon>
        <taxon>Dikarya</taxon>
        <taxon>Basidiomycota</taxon>
        <taxon>Agaricomycotina</taxon>
        <taxon>Agaricomycetes</taxon>
        <taxon>Agaricomycetidae</taxon>
        <taxon>Agaricales</taxon>
        <taxon>Agaricineae</taxon>
        <taxon>Hydnangiaceae</taxon>
        <taxon>Laccaria</taxon>
    </lineage>
</organism>
<feature type="compositionally biased region" description="Basic and acidic residues" evidence="7">
    <location>
        <begin position="208"/>
        <end position="225"/>
    </location>
</feature>
<dbReference type="Pfam" id="PF03134">
    <property type="entry name" value="TB2_DP1_HVA22"/>
    <property type="match status" value="1"/>
</dbReference>
<evidence type="ECO:0000256" key="5">
    <source>
        <dbReference type="ARBA" id="ARBA00023136"/>
    </source>
</evidence>
<dbReference type="GO" id="GO:0016020">
    <property type="term" value="C:membrane"/>
    <property type="evidence" value="ECO:0007669"/>
    <property type="project" value="UniProtKB-SubCell"/>
</dbReference>
<dbReference type="AlphaFoldDB" id="A0A0C9X4M0"/>
<comment type="subcellular location">
    <subcellularLocation>
        <location evidence="1 6">Membrane</location>
        <topology evidence="1 6">Multi-pass membrane protein</topology>
    </subcellularLocation>
</comment>
<feature type="region of interest" description="Disordered" evidence="7">
    <location>
        <begin position="187"/>
        <end position="226"/>
    </location>
</feature>
<protein>
    <recommendedName>
        <fullName evidence="6">Protein YOP1</fullName>
    </recommendedName>
</protein>
<evidence type="ECO:0000256" key="2">
    <source>
        <dbReference type="ARBA" id="ARBA00008573"/>
    </source>
</evidence>
<dbReference type="OrthoDB" id="434647at2759"/>
<evidence type="ECO:0000256" key="1">
    <source>
        <dbReference type="ARBA" id="ARBA00004141"/>
    </source>
</evidence>
<evidence type="ECO:0000256" key="4">
    <source>
        <dbReference type="ARBA" id="ARBA00022989"/>
    </source>
</evidence>
<keyword evidence="4 6" id="KW-1133">Transmembrane helix</keyword>
<evidence type="ECO:0000256" key="3">
    <source>
        <dbReference type="ARBA" id="ARBA00022692"/>
    </source>
</evidence>
<dbReference type="STRING" id="1095629.A0A0C9X4M0"/>
<keyword evidence="5 6" id="KW-0472">Membrane</keyword>
<feature type="region of interest" description="Disordered" evidence="7">
    <location>
        <begin position="259"/>
        <end position="283"/>
    </location>
</feature>
<reference evidence="8 9" key="1">
    <citation type="submission" date="2014-04" db="EMBL/GenBank/DDBJ databases">
        <authorList>
            <consortium name="DOE Joint Genome Institute"/>
            <person name="Kuo A."/>
            <person name="Kohler A."/>
            <person name="Nagy L.G."/>
            <person name="Floudas D."/>
            <person name="Copeland A."/>
            <person name="Barry K.W."/>
            <person name="Cichocki N."/>
            <person name="Veneault-Fourrey C."/>
            <person name="LaButti K."/>
            <person name="Lindquist E.A."/>
            <person name="Lipzen A."/>
            <person name="Lundell T."/>
            <person name="Morin E."/>
            <person name="Murat C."/>
            <person name="Sun H."/>
            <person name="Tunlid A."/>
            <person name="Henrissat B."/>
            <person name="Grigoriev I.V."/>
            <person name="Hibbett D.S."/>
            <person name="Martin F."/>
            <person name="Nordberg H.P."/>
            <person name="Cantor M.N."/>
            <person name="Hua S.X."/>
        </authorList>
    </citation>
    <scope>NUCLEOTIDE SEQUENCE [LARGE SCALE GENOMIC DNA]</scope>
    <source>
        <strain evidence="8 9">LaAM-08-1</strain>
    </source>
</reference>